<evidence type="ECO:0000259" key="4">
    <source>
        <dbReference type="PROSITE" id="PS50405"/>
    </source>
</evidence>
<dbReference type="GO" id="GO:0016740">
    <property type="term" value="F:transferase activity"/>
    <property type="evidence" value="ECO:0007669"/>
    <property type="project" value="UniProtKB-KW"/>
</dbReference>
<protein>
    <submittedName>
        <fullName evidence="5">Related to glutathione S-transferase GST-6.0</fullName>
    </submittedName>
</protein>
<dbReference type="Gene3D" id="1.20.1050.10">
    <property type="match status" value="1"/>
</dbReference>
<gene>
    <name evidence="5" type="ORF">RCC_00550</name>
</gene>
<dbReference type="Pfam" id="PF00043">
    <property type="entry name" value="GST_C"/>
    <property type="match status" value="1"/>
</dbReference>
<dbReference type="InterPro" id="IPR004046">
    <property type="entry name" value="GST_C"/>
</dbReference>
<dbReference type="CDD" id="cd03188">
    <property type="entry name" value="GST_C_Beta"/>
    <property type="match status" value="1"/>
</dbReference>
<dbReference type="Pfam" id="PF02798">
    <property type="entry name" value="GST_N"/>
    <property type="match status" value="1"/>
</dbReference>
<evidence type="ECO:0000313" key="6">
    <source>
        <dbReference type="Proteomes" id="UP000225277"/>
    </source>
</evidence>
<evidence type="ECO:0000259" key="3">
    <source>
        <dbReference type="PROSITE" id="PS50404"/>
    </source>
</evidence>
<dbReference type="Gene3D" id="3.40.30.10">
    <property type="entry name" value="Glutaredoxin"/>
    <property type="match status" value="1"/>
</dbReference>
<accession>A0A2D3UP81</accession>
<dbReference type="InterPro" id="IPR010987">
    <property type="entry name" value="Glutathione-S-Trfase_C-like"/>
</dbReference>
<feature type="domain" description="GST N-terminal" evidence="3">
    <location>
        <begin position="2"/>
        <end position="82"/>
    </location>
</feature>
<dbReference type="Proteomes" id="UP000225277">
    <property type="component" value="Unassembled WGS sequence"/>
</dbReference>
<dbReference type="InterPro" id="IPR040079">
    <property type="entry name" value="Glutathione_S-Trfase"/>
</dbReference>
<dbReference type="CDD" id="cd03057">
    <property type="entry name" value="GST_N_Beta"/>
    <property type="match status" value="1"/>
</dbReference>
<dbReference type="GeneID" id="35595928"/>
<dbReference type="SFLD" id="SFLDG01150">
    <property type="entry name" value="Main.1:_Beta-like"/>
    <property type="match status" value="1"/>
</dbReference>
<sequence length="210" mass="22823">MAPQIKLYYSPNACSMAPQLLLEDAGLAYEAIKVSYDPQERADFVKNVNPKGQVPALVIDGVVVTEAPAIITAISHLVPEKNYIGKTPMDNVRFYEWLNYLSGNIHGKAFGGLFAPSKYSTDAAAEAGIREKAKESVLAGFKVVEDKLAALGGPQYALGDSLTGVDAYLTTFIIWAQKFQLDLSPFPNYTKLYEGISQTPAWKSVVAKQA</sequence>
<dbReference type="PANTHER" id="PTHR44051:SF8">
    <property type="entry name" value="GLUTATHIONE S-TRANSFERASE GSTA"/>
    <property type="match status" value="1"/>
</dbReference>
<keyword evidence="5" id="KW-0808">Transferase</keyword>
<proteinExistence type="inferred from homology"/>
<dbReference type="RefSeq" id="XP_023621472.1">
    <property type="nucleotide sequence ID" value="XM_023765704.1"/>
</dbReference>
<evidence type="ECO:0000313" key="5">
    <source>
        <dbReference type="EMBL" id="CZT14575.1"/>
    </source>
</evidence>
<keyword evidence="6" id="KW-1185">Reference proteome</keyword>
<dbReference type="SFLD" id="SFLDS00019">
    <property type="entry name" value="Glutathione_Transferase_(cytos"/>
    <property type="match status" value="1"/>
</dbReference>
<name>A0A2D3UP81_9PEZI</name>
<dbReference type="PANTHER" id="PTHR44051">
    <property type="entry name" value="GLUTATHIONE S-TRANSFERASE-RELATED"/>
    <property type="match status" value="1"/>
</dbReference>
<dbReference type="STRING" id="112498.A0A2D3UP81"/>
<dbReference type="SFLD" id="SFLDG00358">
    <property type="entry name" value="Main_(cytGST)"/>
    <property type="match status" value="1"/>
</dbReference>
<dbReference type="SUPFAM" id="SSF52833">
    <property type="entry name" value="Thioredoxin-like"/>
    <property type="match status" value="1"/>
</dbReference>
<dbReference type="InterPro" id="IPR036282">
    <property type="entry name" value="Glutathione-S-Trfase_C_sf"/>
</dbReference>
<feature type="domain" description="GST C-terminal" evidence="4">
    <location>
        <begin position="87"/>
        <end position="210"/>
    </location>
</feature>
<dbReference type="EMBL" id="FJUY01000001">
    <property type="protein sequence ID" value="CZT14575.1"/>
    <property type="molecule type" value="Genomic_DNA"/>
</dbReference>
<comment type="similarity">
    <text evidence="1 2">Belongs to the GST superfamily.</text>
</comment>
<evidence type="ECO:0000256" key="1">
    <source>
        <dbReference type="ARBA" id="ARBA00007409"/>
    </source>
</evidence>
<dbReference type="PROSITE" id="PS50405">
    <property type="entry name" value="GST_CTER"/>
    <property type="match status" value="1"/>
</dbReference>
<reference evidence="5 6" key="1">
    <citation type="submission" date="2016-03" db="EMBL/GenBank/DDBJ databases">
        <authorList>
            <person name="Ploux O."/>
        </authorList>
    </citation>
    <scope>NUCLEOTIDE SEQUENCE [LARGE SCALE GENOMIC DNA]</scope>
    <source>
        <strain evidence="5 6">URUG2</strain>
    </source>
</reference>
<dbReference type="PROSITE" id="PS50404">
    <property type="entry name" value="GST_NTER"/>
    <property type="match status" value="1"/>
</dbReference>
<evidence type="ECO:0000256" key="2">
    <source>
        <dbReference type="RuleBase" id="RU003494"/>
    </source>
</evidence>
<organism evidence="5 6">
    <name type="scientific">Ramularia collo-cygni</name>
    <dbReference type="NCBI Taxonomy" id="112498"/>
    <lineage>
        <taxon>Eukaryota</taxon>
        <taxon>Fungi</taxon>
        <taxon>Dikarya</taxon>
        <taxon>Ascomycota</taxon>
        <taxon>Pezizomycotina</taxon>
        <taxon>Dothideomycetes</taxon>
        <taxon>Dothideomycetidae</taxon>
        <taxon>Mycosphaerellales</taxon>
        <taxon>Mycosphaerellaceae</taxon>
        <taxon>Ramularia</taxon>
    </lineage>
</organism>
<dbReference type="SUPFAM" id="SSF47616">
    <property type="entry name" value="GST C-terminal domain-like"/>
    <property type="match status" value="1"/>
</dbReference>
<dbReference type="AlphaFoldDB" id="A0A2D3UP81"/>
<dbReference type="InterPro" id="IPR004045">
    <property type="entry name" value="Glutathione_S-Trfase_N"/>
</dbReference>
<dbReference type="InterPro" id="IPR036249">
    <property type="entry name" value="Thioredoxin-like_sf"/>
</dbReference>
<dbReference type="OrthoDB" id="2309723at2759"/>